<reference evidence="1 2" key="1">
    <citation type="journal article" date="2012" name="J. Bacteriol.">
        <title>Genome Sequence of the Pattern-Forming Social Bacterium Paenibacillus dendritiformis C454 Chiral Morphotype.</title>
        <authorList>
            <person name="Sirota-Madi A."/>
            <person name="Olender T."/>
            <person name="Helman Y."/>
            <person name="Brainis I."/>
            <person name="Finkelshtein A."/>
            <person name="Roth D."/>
            <person name="Hagai E."/>
            <person name="Leshkowitz D."/>
            <person name="Brodsky L."/>
            <person name="Galatenko V."/>
            <person name="Nikolaev V."/>
            <person name="Gutnick D.L."/>
            <person name="Lancet D."/>
            <person name="Ben-Jacob E."/>
        </authorList>
    </citation>
    <scope>NUCLEOTIDE SEQUENCE [LARGE SCALE GENOMIC DNA]</scope>
    <source>
        <strain evidence="1 2">C454</strain>
    </source>
</reference>
<dbReference type="AlphaFoldDB" id="H3SIG9"/>
<keyword evidence="2" id="KW-1185">Reference proteome</keyword>
<dbReference type="STRING" id="1131935.PDENDC454_16713"/>
<gene>
    <name evidence="1" type="ORF">PDENDC454_16713</name>
</gene>
<protein>
    <submittedName>
        <fullName evidence="1">Uncharacterized protein</fullName>
    </submittedName>
</protein>
<proteinExistence type="predicted"/>
<dbReference type="EMBL" id="AHKH01000047">
    <property type="protein sequence ID" value="EHQ61095.1"/>
    <property type="molecule type" value="Genomic_DNA"/>
</dbReference>
<evidence type="ECO:0000313" key="1">
    <source>
        <dbReference type="EMBL" id="EHQ61095.1"/>
    </source>
</evidence>
<comment type="caution">
    <text evidence="1">The sequence shown here is derived from an EMBL/GenBank/DDBJ whole genome shotgun (WGS) entry which is preliminary data.</text>
</comment>
<name>H3SIG9_9BACL</name>
<accession>H3SIG9</accession>
<organism evidence="1 2">
    <name type="scientific">Paenibacillus dendritiformis C454</name>
    <dbReference type="NCBI Taxonomy" id="1131935"/>
    <lineage>
        <taxon>Bacteria</taxon>
        <taxon>Bacillati</taxon>
        <taxon>Bacillota</taxon>
        <taxon>Bacilli</taxon>
        <taxon>Bacillales</taxon>
        <taxon>Paenibacillaceae</taxon>
        <taxon>Paenibacillus</taxon>
    </lineage>
</organism>
<sequence>MPSDGPAGQIMRFYSFLLSRGVYLRHFLQKCRISPLLSQPELQRVEIDVILQDLIFGDFGRRKIPALLQHWWGGTEQGTYFKPRAREKRGWAVDRTALDDG</sequence>
<dbReference type="Proteomes" id="UP000003900">
    <property type="component" value="Unassembled WGS sequence"/>
</dbReference>
<evidence type="ECO:0000313" key="2">
    <source>
        <dbReference type="Proteomes" id="UP000003900"/>
    </source>
</evidence>